<gene>
    <name evidence="2" type="ORF">ACHAW5_001283</name>
</gene>
<reference evidence="2 3" key="1">
    <citation type="submission" date="2024-10" db="EMBL/GenBank/DDBJ databases">
        <title>Updated reference genomes for cyclostephanoid diatoms.</title>
        <authorList>
            <person name="Roberts W.R."/>
            <person name="Alverson A.J."/>
        </authorList>
    </citation>
    <scope>NUCLEOTIDE SEQUENCE [LARGE SCALE GENOMIC DNA]</scope>
    <source>
        <strain evidence="2 3">AJA276-08</strain>
    </source>
</reference>
<dbReference type="EMBL" id="JALLAZ020001686">
    <property type="protein sequence ID" value="KAL3768142.1"/>
    <property type="molecule type" value="Genomic_DNA"/>
</dbReference>
<evidence type="ECO:0000256" key="1">
    <source>
        <dbReference type="SAM" id="MobiDB-lite"/>
    </source>
</evidence>
<proteinExistence type="predicted"/>
<dbReference type="Proteomes" id="UP001530315">
    <property type="component" value="Unassembled WGS sequence"/>
</dbReference>
<keyword evidence="3" id="KW-1185">Reference proteome</keyword>
<sequence>MSTSTLHRTGVEAMGLLVVGHLTGAGAAVRRKVEGATAAPAVVGKKRGAAQSSSAGVGGASSTTRAMTAAERAEETAARTRDRLTEALLNRDLMKSRRSTCRCRRGWCGAARDIPSASGGWRPTARPRPVVVVVAVVFSVFPA</sequence>
<protein>
    <submittedName>
        <fullName evidence="2">Uncharacterized protein</fullName>
    </submittedName>
</protein>
<organism evidence="2 3">
    <name type="scientific">Stephanodiscus triporus</name>
    <dbReference type="NCBI Taxonomy" id="2934178"/>
    <lineage>
        <taxon>Eukaryota</taxon>
        <taxon>Sar</taxon>
        <taxon>Stramenopiles</taxon>
        <taxon>Ochrophyta</taxon>
        <taxon>Bacillariophyta</taxon>
        <taxon>Coscinodiscophyceae</taxon>
        <taxon>Thalassiosirophycidae</taxon>
        <taxon>Stephanodiscales</taxon>
        <taxon>Stephanodiscaceae</taxon>
        <taxon>Stephanodiscus</taxon>
    </lineage>
</organism>
<comment type="caution">
    <text evidence="2">The sequence shown here is derived from an EMBL/GenBank/DDBJ whole genome shotgun (WGS) entry which is preliminary data.</text>
</comment>
<name>A0ABD3N0T5_9STRA</name>
<feature type="region of interest" description="Disordered" evidence="1">
    <location>
        <begin position="44"/>
        <end position="79"/>
    </location>
</feature>
<feature type="compositionally biased region" description="Low complexity" evidence="1">
    <location>
        <begin position="49"/>
        <end position="70"/>
    </location>
</feature>
<evidence type="ECO:0000313" key="2">
    <source>
        <dbReference type="EMBL" id="KAL3768142.1"/>
    </source>
</evidence>
<accession>A0ABD3N0T5</accession>
<dbReference type="AlphaFoldDB" id="A0ABD3N0T5"/>
<evidence type="ECO:0000313" key="3">
    <source>
        <dbReference type="Proteomes" id="UP001530315"/>
    </source>
</evidence>